<dbReference type="EMBL" id="SRMO01000087">
    <property type="protein sequence ID" value="TGG90502.1"/>
    <property type="molecule type" value="Genomic_DNA"/>
</dbReference>
<proteinExistence type="predicted"/>
<organism evidence="1 2">
    <name type="scientific">Aphanocapsa feldmannii 277cV</name>
    <dbReference type="NCBI Taxonomy" id="2507553"/>
    <lineage>
        <taxon>Bacteria</taxon>
        <taxon>Bacillati</taxon>
        <taxon>Cyanobacteriota</taxon>
        <taxon>Cyanophyceae</taxon>
        <taxon>Oscillatoriophycideae</taxon>
        <taxon>Chroococcales</taxon>
        <taxon>Microcystaceae</taxon>
        <taxon>Aphanocapsa</taxon>
    </lineage>
</organism>
<dbReference type="Proteomes" id="UP000317990">
    <property type="component" value="Unassembled WGS sequence"/>
</dbReference>
<dbReference type="AlphaFoldDB" id="A0A524RKV5"/>
<name>A0A524RKV5_9CHRO</name>
<protein>
    <submittedName>
        <fullName evidence="1">DUF1816 domain-containing protein</fullName>
    </submittedName>
</protein>
<evidence type="ECO:0000313" key="1">
    <source>
        <dbReference type="EMBL" id="TGG90502.1"/>
    </source>
</evidence>
<dbReference type="InterPro" id="IPR014945">
    <property type="entry name" value="DUF1816"/>
</dbReference>
<dbReference type="Pfam" id="PF08846">
    <property type="entry name" value="DUF1816"/>
    <property type="match status" value="1"/>
</dbReference>
<comment type="caution">
    <text evidence="1">The sequence shown here is derived from an EMBL/GenBank/DDBJ whole genome shotgun (WGS) entry which is preliminary data.</text>
</comment>
<accession>A0A524RKV5</accession>
<reference evidence="1 2" key="1">
    <citation type="journal article" date="2019" name="mSystems">
        <title>Life at home and on the roam: Genomic adaptions reflect the dual lifestyle of an intracellular, facultative symbiont.</title>
        <authorList>
            <person name="Burgsdorf I."/>
        </authorList>
    </citation>
    <scope>NUCLEOTIDE SEQUENCE [LARGE SCALE GENOMIC DNA]</scope>
    <source>
        <strain evidence="1">277cV</strain>
    </source>
</reference>
<evidence type="ECO:0000313" key="2">
    <source>
        <dbReference type="Proteomes" id="UP000317990"/>
    </source>
</evidence>
<gene>
    <name evidence="1" type="ORF">ERJ67_10645</name>
</gene>
<sequence length="93" mass="10646">MHLPLAGIDPIDLIGLSLRQLVNLAGLAWWAEVKTTAPDAIYWFGPFVRRYTMERQLMQFLDDLRAEGALRLDVSKQRIRRFEPLTLEGHGVA</sequence>